<sequence>MEAVLKGIPVLSIIQGLSKHYGKKYCYPSQIKLLELLKSRVGIKISIATLNRYLRVIEDKGWLRRIRRIKRDPVKGMIFQSTIYIISRKGYWLLTNTGVKIWFFAKKVLKKKEERKRVPGVIKFDGERKRFVYQKPPGEINTVK</sequence>
<dbReference type="AlphaFoldDB" id="A0A6H1Z7Q6"/>
<evidence type="ECO:0000313" key="2">
    <source>
        <dbReference type="EMBL" id="QJA99395.1"/>
    </source>
</evidence>
<organism evidence="1">
    <name type="scientific">viral metagenome</name>
    <dbReference type="NCBI Taxonomy" id="1070528"/>
    <lineage>
        <taxon>unclassified sequences</taxon>
        <taxon>metagenomes</taxon>
        <taxon>organismal metagenomes</taxon>
    </lineage>
</organism>
<evidence type="ECO:0000313" key="1">
    <source>
        <dbReference type="EMBL" id="QJA43492.1"/>
    </source>
</evidence>
<gene>
    <name evidence="2" type="ORF">MM171A01067_0005</name>
    <name evidence="1" type="ORF">MM171B00822_0005</name>
</gene>
<dbReference type="EMBL" id="MT143648">
    <property type="protein sequence ID" value="QJA99395.1"/>
    <property type="molecule type" value="Genomic_DNA"/>
</dbReference>
<proteinExistence type="predicted"/>
<dbReference type="EMBL" id="MT143836">
    <property type="protein sequence ID" value="QJA43492.1"/>
    <property type="molecule type" value="Genomic_DNA"/>
</dbReference>
<protein>
    <submittedName>
        <fullName evidence="1">Uncharacterized protein</fullName>
    </submittedName>
</protein>
<reference evidence="1" key="1">
    <citation type="submission" date="2020-03" db="EMBL/GenBank/DDBJ databases">
        <title>The deep terrestrial virosphere.</title>
        <authorList>
            <person name="Holmfeldt K."/>
            <person name="Nilsson E."/>
            <person name="Simone D."/>
            <person name="Lopez-Fernandez M."/>
            <person name="Wu X."/>
            <person name="de Brujin I."/>
            <person name="Lundin D."/>
            <person name="Andersson A."/>
            <person name="Bertilsson S."/>
            <person name="Dopson M."/>
        </authorList>
    </citation>
    <scope>NUCLEOTIDE SEQUENCE</scope>
    <source>
        <strain evidence="2">MM171A01067</strain>
        <strain evidence="1">MM171B00822</strain>
    </source>
</reference>
<accession>A0A6H1Z7Q6</accession>
<name>A0A6H1Z7Q6_9ZZZZ</name>